<dbReference type="PANTHER" id="PTHR34289">
    <property type="entry name" value="PROTEIN, PUTATIVE (DUF819)-RELATED"/>
    <property type="match status" value="1"/>
</dbReference>
<keyword evidence="1" id="KW-0812">Transmembrane</keyword>
<dbReference type="Proteomes" id="UP000593836">
    <property type="component" value="Chromosome"/>
</dbReference>
<feature type="transmembrane region" description="Helical" evidence="1">
    <location>
        <begin position="344"/>
        <end position="372"/>
    </location>
</feature>
<name>A0A7S7M138_9BACT</name>
<keyword evidence="3" id="KW-1185">Reference proteome</keyword>
<evidence type="ECO:0000313" key="3">
    <source>
        <dbReference type="Proteomes" id="UP000593836"/>
    </source>
</evidence>
<feature type="transmembrane region" description="Helical" evidence="1">
    <location>
        <begin position="264"/>
        <end position="282"/>
    </location>
</feature>
<reference evidence="2 3" key="1">
    <citation type="submission" date="2020-05" db="EMBL/GenBank/DDBJ databases">
        <title>Sulfurimonas marisnigri, sp. nov., and Sulfurimonas baltica, sp. nov., manganese oxide reducing chemolithoautotrophs of the class Epsilonproteobacteria isolated from the pelagic redoxclines of the Black and Baltic Seas and emended description of the genus Sulfurimonas.</title>
        <authorList>
            <person name="Henkel J.V."/>
            <person name="Laudan C."/>
            <person name="Werner J."/>
            <person name="Neu T."/>
            <person name="Plewe S."/>
            <person name="Sproer C."/>
            <person name="Bunk B."/>
            <person name="Schulz-Vogt H.N."/>
        </authorList>
    </citation>
    <scope>NUCLEOTIDE SEQUENCE [LARGE SCALE GENOMIC DNA]</scope>
    <source>
        <strain evidence="2 3">SoZ1</strain>
    </source>
</reference>
<feature type="transmembrane region" description="Helical" evidence="1">
    <location>
        <begin position="209"/>
        <end position="226"/>
    </location>
</feature>
<feature type="transmembrane region" description="Helical" evidence="1">
    <location>
        <begin position="165"/>
        <end position="182"/>
    </location>
</feature>
<accession>A0A7S7M138</accession>
<sequence length="376" mass="40854">MISSPLIYLFVLALVATFFSLLEQKTKFKIFKFVPAVVMIYAASMTLAGMGVFEQNEPINEIYKNTKKNLLPAMLFLMLLQVDFRHFFKLGRSLLVSYVLAVLSLAFAFVVVSLVFNFNQDMASAFGALAGSWMGGTANMIAVGSALNVSDVAFGFALIVDSVNYTIWVMFLLFLVPFASYFNKFTSSQQSTAYLAEIGCACNIGAKRYWLFVFLSVGVAFFVNTIAYKFQILNYTTTTVIIATIFGILGSFTKLKNINGSSEVATTMLYILIALIGSHAIFDSFRDVGYYVFAGFMILVVHATIMVMGAKIFKLDLFSIAIASLSNIGGVASAPILAATYNKALVSVGVLMAIMGYIIGTFGGLVVGNILIGIAK</sequence>
<keyword evidence="1" id="KW-1133">Transmembrane helix</keyword>
<dbReference type="RefSeq" id="WP_194366364.1">
    <property type="nucleotide sequence ID" value="NZ_CP054493.1"/>
</dbReference>
<feature type="transmembrane region" description="Helical" evidence="1">
    <location>
        <begin position="317"/>
        <end position="338"/>
    </location>
</feature>
<feature type="transmembrane region" description="Helical" evidence="1">
    <location>
        <begin position="6"/>
        <end position="23"/>
    </location>
</feature>
<keyword evidence="1" id="KW-0472">Membrane</keyword>
<dbReference type="Pfam" id="PF05684">
    <property type="entry name" value="DUF819"/>
    <property type="match status" value="1"/>
</dbReference>
<dbReference type="AlphaFoldDB" id="A0A7S7M138"/>
<feature type="transmembrane region" description="Helical" evidence="1">
    <location>
        <begin position="232"/>
        <end position="252"/>
    </location>
</feature>
<evidence type="ECO:0000313" key="2">
    <source>
        <dbReference type="EMBL" id="QOY54319.1"/>
    </source>
</evidence>
<feature type="transmembrane region" description="Helical" evidence="1">
    <location>
        <begin position="288"/>
        <end position="310"/>
    </location>
</feature>
<dbReference type="KEGG" id="smas:HUE87_10630"/>
<feature type="transmembrane region" description="Helical" evidence="1">
    <location>
        <begin position="30"/>
        <end position="50"/>
    </location>
</feature>
<dbReference type="EMBL" id="CP054493">
    <property type="protein sequence ID" value="QOY54319.1"/>
    <property type="molecule type" value="Genomic_DNA"/>
</dbReference>
<proteinExistence type="predicted"/>
<protein>
    <submittedName>
        <fullName evidence="2">DUF819 domain-containing protein</fullName>
    </submittedName>
</protein>
<evidence type="ECO:0000256" key="1">
    <source>
        <dbReference type="SAM" id="Phobius"/>
    </source>
</evidence>
<gene>
    <name evidence="2" type="ORF">HUE87_10630</name>
</gene>
<dbReference type="PANTHER" id="PTHR34289:SF8">
    <property type="entry name" value="DUF819 DOMAIN-CONTAINING PROTEIN"/>
    <property type="match status" value="1"/>
</dbReference>
<dbReference type="InterPro" id="IPR008537">
    <property type="entry name" value="DUF819"/>
</dbReference>
<organism evidence="2 3">
    <name type="scientific">Candidatus Sulfurimonas marisnigri</name>
    <dbReference type="NCBI Taxonomy" id="2740405"/>
    <lineage>
        <taxon>Bacteria</taxon>
        <taxon>Pseudomonadati</taxon>
        <taxon>Campylobacterota</taxon>
        <taxon>Epsilonproteobacteria</taxon>
        <taxon>Campylobacterales</taxon>
        <taxon>Sulfurimonadaceae</taxon>
        <taxon>Sulfurimonas</taxon>
    </lineage>
</organism>
<feature type="transmembrane region" description="Helical" evidence="1">
    <location>
        <begin position="95"/>
        <end position="116"/>
    </location>
</feature>